<evidence type="ECO:0000313" key="1">
    <source>
        <dbReference type="EMBL" id="OHA57526.1"/>
    </source>
</evidence>
<dbReference type="EMBL" id="MHTG01000012">
    <property type="protein sequence ID" value="OHA57526.1"/>
    <property type="molecule type" value="Genomic_DNA"/>
</dbReference>
<proteinExistence type="predicted"/>
<evidence type="ECO:0000313" key="2">
    <source>
        <dbReference type="Proteomes" id="UP000176494"/>
    </source>
</evidence>
<sequence length="136" mass="15446">MFWFKKVLVAVIAILVLLTESCSIIEADHERARQRLEPIQQAREEAIRRQAEKLYTSIAIYQNGELIVSTDITYGSLQHIYCGTGHPFNGTLYQNAGGELEWWEYPSGQRVKLSYGRGTSLIEIDKPKTSPATEIE</sequence>
<dbReference type="Proteomes" id="UP000176494">
    <property type="component" value="Unassembled WGS sequence"/>
</dbReference>
<protein>
    <submittedName>
        <fullName evidence="1">Uncharacterized protein</fullName>
    </submittedName>
</protein>
<gene>
    <name evidence="1" type="ORF">A2114_00170</name>
</gene>
<name>A0A1G2QAC8_9BACT</name>
<accession>A0A1G2QAC8</accession>
<organism evidence="1 2">
    <name type="scientific">Candidatus Vogelbacteria bacterium GWA1_51_14</name>
    <dbReference type="NCBI Taxonomy" id="1802435"/>
    <lineage>
        <taxon>Bacteria</taxon>
        <taxon>Candidatus Vogeliibacteriota</taxon>
    </lineage>
</organism>
<dbReference type="STRING" id="1802435.A2114_00170"/>
<reference evidence="1 2" key="1">
    <citation type="journal article" date="2016" name="Nat. Commun.">
        <title>Thousands of microbial genomes shed light on interconnected biogeochemical processes in an aquifer system.</title>
        <authorList>
            <person name="Anantharaman K."/>
            <person name="Brown C.T."/>
            <person name="Hug L.A."/>
            <person name="Sharon I."/>
            <person name="Castelle C.J."/>
            <person name="Probst A.J."/>
            <person name="Thomas B.C."/>
            <person name="Singh A."/>
            <person name="Wilkins M.J."/>
            <person name="Karaoz U."/>
            <person name="Brodie E.L."/>
            <person name="Williams K.H."/>
            <person name="Hubbard S.S."/>
            <person name="Banfield J.F."/>
        </authorList>
    </citation>
    <scope>NUCLEOTIDE SEQUENCE [LARGE SCALE GENOMIC DNA]</scope>
</reference>
<comment type="caution">
    <text evidence="1">The sequence shown here is derived from an EMBL/GenBank/DDBJ whole genome shotgun (WGS) entry which is preliminary data.</text>
</comment>
<dbReference type="AlphaFoldDB" id="A0A1G2QAC8"/>